<dbReference type="Gene3D" id="3.40.1210.10">
    <property type="entry name" value="Survival protein SurE-like phosphatase/nucleotidase"/>
    <property type="match status" value="1"/>
</dbReference>
<evidence type="ECO:0000256" key="8">
    <source>
        <dbReference type="ARBA" id="ARBA00022801"/>
    </source>
</evidence>
<dbReference type="EMBL" id="FRAG01000001">
    <property type="protein sequence ID" value="SHJ48126.1"/>
    <property type="molecule type" value="Genomic_DNA"/>
</dbReference>
<protein>
    <recommendedName>
        <fullName evidence="9">5'-nucleotidase SurE</fullName>
        <ecNumber evidence="9">3.1.3.5</ecNumber>
    </recommendedName>
    <alternativeName>
        <fullName evidence="9">Nucleoside 5'-monophosphate phosphohydrolase</fullName>
    </alternativeName>
</protein>
<accession>A0A1M6JN52</accession>
<evidence type="ECO:0000313" key="12">
    <source>
        <dbReference type="Proteomes" id="UP000184465"/>
    </source>
</evidence>
<keyword evidence="5 9" id="KW-0963">Cytoplasm</keyword>
<comment type="similarity">
    <text evidence="4 9">Belongs to the SurE nucleotidase family.</text>
</comment>
<comment type="subcellular location">
    <subcellularLocation>
        <location evidence="3 9">Cytoplasm</location>
    </subcellularLocation>
</comment>
<evidence type="ECO:0000256" key="6">
    <source>
        <dbReference type="ARBA" id="ARBA00022723"/>
    </source>
</evidence>
<proteinExistence type="inferred from homology"/>
<dbReference type="PANTHER" id="PTHR30457">
    <property type="entry name" value="5'-NUCLEOTIDASE SURE"/>
    <property type="match status" value="1"/>
</dbReference>
<dbReference type="GO" id="GO:0046872">
    <property type="term" value="F:metal ion binding"/>
    <property type="evidence" value="ECO:0007669"/>
    <property type="project" value="UniProtKB-UniRule"/>
</dbReference>
<name>A0A1M6JN52_PARC5</name>
<dbReference type="InterPro" id="IPR030048">
    <property type="entry name" value="SurE"/>
</dbReference>
<evidence type="ECO:0000256" key="1">
    <source>
        <dbReference type="ARBA" id="ARBA00000815"/>
    </source>
</evidence>
<keyword evidence="6 9" id="KW-0479">Metal-binding</keyword>
<dbReference type="NCBIfam" id="TIGR00087">
    <property type="entry name" value="surE"/>
    <property type="match status" value="1"/>
</dbReference>
<dbReference type="PANTHER" id="PTHR30457:SF12">
    <property type="entry name" value="5'_3'-NUCLEOTIDASE SURE"/>
    <property type="match status" value="1"/>
</dbReference>
<reference evidence="11 12" key="1">
    <citation type="submission" date="2016-11" db="EMBL/GenBank/DDBJ databases">
        <authorList>
            <person name="Jaros S."/>
            <person name="Januszkiewicz K."/>
            <person name="Wedrychowicz H."/>
        </authorList>
    </citation>
    <scope>NUCLEOTIDE SEQUENCE [LARGE SCALE GENOMIC DNA]</scope>
    <source>
        <strain evidence="11 12">DSM 15212</strain>
    </source>
</reference>
<feature type="binding site" evidence="9">
    <location>
        <position position="39"/>
    </location>
    <ligand>
        <name>a divalent metal cation</name>
        <dbReference type="ChEBI" id="CHEBI:60240"/>
    </ligand>
</feature>
<dbReference type="STRING" id="1121301.SAMN02745912_00058"/>
<evidence type="ECO:0000259" key="10">
    <source>
        <dbReference type="Pfam" id="PF01975"/>
    </source>
</evidence>
<evidence type="ECO:0000313" key="11">
    <source>
        <dbReference type="EMBL" id="SHJ48126.1"/>
    </source>
</evidence>
<dbReference type="InterPro" id="IPR002828">
    <property type="entry name" value="SurE-like_Pase/nucleotidase"/>
</dbReference>
<dbReference type="GO" id="GO:0005737">
    <property type="term" value="C:cytoplasm"/>
    <property type="evidence" value="ECO:0007669"/>
    <property type="project" value="UniProtKB-SubCell"/>
</dbReference>
<dbReference type="EC" id="3.1.3.5" evidence="9"/>
<dbReference type="NCBIfam" id="NF001492">
    <property type="entry name" value="PRK00346.2-2"/>
    <property type="match status" value="1"/>
</dbReference>
<sequence>MNILVTNDDGIFAEGIYKLAKVLSKKHKVFVVAPDRQRSATGHAITMHHPLRTQKMKFFDTDIEAWSVDGTPSDCIKLAIEAILNEKPDLIISGINDGPNLGTDVLYSGTVSAAMEGAIHGIQSMAISMAYTKNIDYNIGAEFASKMVEKFKENSIPENTLLNINIPDCKKNDIGGVKITTLGVRRYKNSFIKRIDPRGQVYYWLGGDIIDEAQNESSDIKCIKDKYISVTPIHYDLTKYDLIETIEKWNIRI</sequence>
<evidence type="ECO:0000256" key="9">
    <source>
        <dbReference type="HAMAP-Rule" id="MF_00060"/>
    </source>
</evidence>
<comment type="function">
    <text evidence="9">Nucleotidase that shows phosphatase activity on nucleoside 5'-monophosphates.</text>
</comment>
<feature type="binding site" evidence="9">
    <location>
        <position position="8"/>
    </location>
    <ligand>
        <name>a divalent metal cation</name>
        <dbReference type="ChEBI" id="CHEBI:60240"/>
    </ligand>
</feature>
<organism evidence="11 12">
    <name type="scientific">Paramaledivibacter caminithermalis (strain DSM 15212 / CIP 107654 / DViRD3)</name>
    <name type="common">Clostridium caminithermale</name>
    <dbReference type="NCBI Taxonomy" id="1121301"/>
    <lineage>
        <taxon>Bacteria</taxon>
        <taxon>Bacillati</taxon>
        <taxon>Bacillota</taxon>
        <taxon>Clostridia</taxon>
        <taxon>Peptostreptococcales</taxon>
        <taxon>Caminicellaceae</taxon>
        <taxon>Paramaledivibacter</taxon>
    </lineage>
</organism>
<keyword evidence="7 9" id="KW-0547">Nucleotide-binding</keyword>
<evidence type="ECO:0000256" key="4">
    <source>
        <dbReference type="ARBA" id="ARBA00011062"/>
    </source>
</evidence>
<dbReference type="GO" id="GO:0008254">
    <property type="term" value="F:3'-nucleotidase activity"/>
    <property type="evidence" value="ECO:0007669"/>
    <property type="project" value="TreeGrafter"/>
</dbReference>
<keyword evidence="8 9" id="KW-0378">Hydrolase</keyword>
<dbReference type="Proteomes" id="UP000184465">
    <property type="component" value="Unassembled WGS sequence"/>
</dbReference>
<dbReference type="NCBIfam" id="NF001490">
    <property type="entry name" value="PRK00346.1-4"/>
    <property type="match status" value="1"/>
</dbReference>
<dbReference type="GO" id="GO:0004309">
    <property type="term" value="F:exopolyphosphatase activity"/>
    <property type="evidence" value="ECO:0007669"/>
    <property type="project" value="TreeGrafter"/>
</dbReference>
<evidence type="ECO:0000256" key="5">
    <source>
        <dbReference type="ARBA" id="ARBA00022490"/>
    </source>
</evidence>
<dbReference type="RefSeq" id="WP_073146298.1">
    <property type="nucleotide sequence ID" value="NZ_FRAG01000001.1"/>
</dbReference>
<dbReference type="AlphaFoldDB" id="A0A1M6JN52"/>
<evidence type="ECO:0000256" key="3">
    <source>
        <dbReference type="ARBA" id="ARBA00004496"/>
    </source>
</evidence>
<keyword evidence="12" id="KW-1185">Reference proteome</keyword>
<dbReference type="NCBIfam" id="NF010543">
    <property type="entry name" value="PRK13933.1"/>
    <property type="match status" value="1"/>
</dbReference>
<comment type="cofactor">
    <cofactor evidence="2">
        <name>Mg(2+)</name>
        <dbReference type="ChEBI" id="CHEBI:18420"/>
    </cofactor>
</comment>
<feature type="binding site" evidence="9">
    <location>
        <position position="96"/>
    </location>
    <ligand>
        <name>a divalent metal cation</name>
        <dbReference type="ChEBI" id="CHEBI:60240"/>
    </ligand>
</feature>
<feature type="domain" description="Survival protein SurE-like phosphatase/nucleotidase" evidence="10">
    <location>
        <begin position="3"/>
        <end position="188"/>
    </location>
</feature>
<evidence type="ECO:0000256" key="2">
    <source>
        <dbReference type="ARBA" id="ARBA00001946"/>
    </source>
</evidence>
<comment type="catalytic activity">
    <reaction evidence="1 9">
        <text>a ribonucleoside 5'-phosphate + H2O = a ribonucleoside + phosphate</text>
        <dbReference type="Rhea" id="RHEA:12484"/>
        <dbReference type="ChEBI" id="CHEBI:15377"/>
        <dbReference type="ChEBI" id="CHEBI:18254"/>
        <dbReference type="ChEBI" id="CHEBI:43474"/>
        <dbReference type="ChEBI" id="CHEBI:58043"/>
        <dbReference type="EC" id="3.1.3.5"/>
    </reaction>
</comment>
<dbReference type="GO" id="GO:0008253">
    <property type="term" value="F:5'-nucleotidase activity"/>
    <property type="evidence" value="ECO:0007669"/>
    <property type="project" value="UniProtKB-UniRule"/>
</dbReference>
<feature type="binding site" evidence="9">
    <location>
        <position position="9"/>
    </location>
    <ligand>
        <name>a divalent metal cation</name>
        <dbReference type="ChEBI" id="CHEBI:60240"/>
    </ligand>
</feature>
<dbReference type="HAMAP" id="MF_00060">
    <property type="entry name" value="SurE"/>
    <property type="match status" value="1"/>
</dbReference>
<gene>
    <name evidence="9" type="primary">surE</name>
    <name evidence="11" type="ORF">SAMN02745912_00058</name>
</gene>
<dbReference type="SUPFAM" id="SSF64167">
    <property type="entry name" value="SurE-like"/>
    <property type="match status" value="1"/>
</dbReference>
<dbReference type="Pfam" id="PF01975">
    <property type="entry name" value="SurE"/>
    <property type="match status" value="1"/>
</dbReference>
<comment type="cofactor">
    <cofactor evidence="9">
        <name>a divalent metal cation</name>
        <dbReference type="ChEBI" id="CHEBI:60240"/>
    </cofactor>
    <text evidence="9">Binds 1 divalent metal cation per subunit.</text>
</comment>
<evidence type="ECO:0000256" key="7">
    <source>
        <dbReference type="ARBA" id="ARBA00022741"/>
    </source>
</evidence>
<dbReference type="GO" id="GO:0000166">
    <property type="term" value="F:nucleotide binding"/>
    <property type="evidence" value="ECO:0007669"/>
    <property type="project" value="UniProtKB-KW"/>
</dbReference>
<dbReference type="OrthoDB" id="9780815at2"/>
<dbReference type="FunFam" id="3.40.1210.10:FF:000001">
    <property type="entry name" value="5'/3'-nucleotidase SurE"/>
    <property type="match status" value="1"/>
</dbReference>
<dbReference type="InterPro" id="IPR036523">
    <property type="entry name" value="SurE-like_sf"/>
</dbReference>